<dbReference type="OrthoDB" id="8103684at2"/>
<comment type="caution">
    <text evidence="1">The sequence shown here is derived from an EMBL/GenBank/DDBJ whole genome shotgun (WGS) entry which is preliminary data.</text>
</comment>
<protein>
    <submittedName>
        <fullName evidence="1">Uncharacterized protein</fullName>
    </submittedName>
</protein>
<dbReference type="EMBL" id="VSZS01000065">
    <property type="protein sequence ID" value="TYR30941.1"/>
    <property type="molecule type" value="Genomic_DNA"/>
</dbReference>
<reference evidence="1 2" key="2">
    <citation type="submission" date="2019-09" db="EMBL/GenBank/DDBJ databases">
        <title>Mesorhizobium sp. MaA-C15 isolated from Microcystis aeruginosa.</title>
        <authorList>
            <person name="Jeong S.E."/>
            <person name="Jin H.M."/>
            <person name="Jeon C.O."/>
        </authorList>
    </citation>
    <scope>NUCLEOTIDE SEQUENCE [LARGE SCALE GENOMIC DNA]</scope>
    <source>
        <strain evidence="1 2">MaA-C15</strain>
    </source>
</reference>
<evidence type="ECO:0000313" key="2">
    <source>
        <dbReference type="Proteomes" id="UP000323258"/>
    </source>
</evidence>
<dbReference type="AlphaFoldDB" id="A0A5D4GPZ5"/>
<evidence type="ECO:0000313" key="1">
    <source>
        <dbReference type="EMBL" id="TYR30941.1"/>
    </source>
</evidence>
<dbReference type="Proteomes" id="UP000323258">
    <property type="component" value="Unassembled WGS sequence"/>
</dbReference>
<dbReference type="RefSeq" id="WP_148915742.1">
    <property type="nucleotide sequence ID" value="NZ_VSZS01000065.1"/>
</dbReference>
<organism evidence="1 2">
    <name type="scientific">Neoaquamicrobium microcysteis</name>
    <dbReference type="NCBI Taxonomy" id="2682781"/>
    <lineage>
        <taxon>Bacteria</taxon>
        <taxon>Pseudomonadati</taxon>
        <taxon>Pseudomonadota</taxon>
        <taxon>Alphaproteobacteria</taxon>
        <taxon>Hyphomicrobiales</taxon>
        <taxon>Phyllobacteriaceae</taxon>
        <taxon>Neoaquamicrobium</taxon>
    </lineage>
</organism>
<reference evidence="1 2" key="1">
    <citation type="submission" date="2019-08" db="EMBL/GenBank/DDBJ databases">
        <authorList>
            <person name="Seo Y.L."/>
        </authorList>
    </citation>
    <scope>NUCLEOTIDE SEQUENCE [LARGE SCALE GENOMIC DNA]</scope>
    <source>
        <strain evidence="1 2">MaA-C15</strain>
    </source>
</reference>
<name>A0A5D4GPZ5_9HYPH</name>
<sequence length="148" mass="15499">MDWNDALEEEREALGRIVALLCALAVLAERAAGRSPVVRSLVLWLLRQAEVVAHDFVEGDAPCGAMQVVAAGTGPAEAMRLAASLRALARQLDRQARLLVASCRLASAEPAVSPCVCMPALRDALDSLLRLAAVALGAPHLSPAPDTS</sequence>
<keyword evidence="2" id="KW-1185">Reference proteome</keyword>
<accession>A0A5D4GPZ5</accession>
<gene>
    <name evidence="1" type="ORF">FY036_15980</name>
</gene>
<proteinExistence type="predicted"/>